<feature type="compositionally biased region" description="Polar residues" evidence="5">
    <location>
        <begin position="190"/>
        <end position="199"/>
    </location>
</feature>
<keyword evidence="3" id="KW-0862">Zinc</keyword>
<dbReference type="InterPro" id="IPR001965">
    <property type="entry name" value="Znf_PHD"/>
</dbReference>
<dbReference type="InterPro" id="IPR013083">
    <property type="entry name" value="Znf_RING/FYVE/PHD"/>
</dbReference>
<keyword evidence="6" id="KW-0472">Membrane</keyword>
<dbReference type="PROSITE" id="PS50016">
    <property type="entry name" value="ZF_PHD_2"/>
    <property type="match status" value="1"/>
</dbReference>
<accession>A0ABQ9WYI9</accession>
<dbReference type="SUPFAM" id="SSF57903">
    <property type="entry name" value="FYVE/PHD zinc finger"/>
    <property type="match status" value="1"/>
</dbReference>
<name>A0ABQ9WYI9_9EUKA</name>
<dbReference type="InterPro" id="IPR019787">
    <property type="entry name" value="Znf_PHD-finger"/>
</dbReference>
<evidence type="ECO:0000313" key="8">
    <source>
        <dbReference type="EMBL" id="KAK2943767.1"/>
    </source>
</evidence>
<dbReference type="PROSITE" id="PS01359">
    <property type="entry name" value="ZF_PHD_1"/>
    <property type="match status" value="1"/>
</dbReference>
<feature type="domain" description="PHD-type" evidence="7">
    <location>
        <begin position="58"/>
        <end position="102"/>
    </location>
</feature>
<keyword evidence="9" id="KW-1185">Reference proteome</keyword>
<evidence type="ECO:0000256" key="4">
    <source>
        <dbReference type="PROSITE-ProRule" id="PRU00146"/>
    </source>
</evidence>
<keyword evidence="1" id="KW-0479">Metal-binding</keyword>
<evidence type="ECO:0000256" key="5">
    <source>
        <dbReference type="SAM" id="MobiDB-lite"/>
    </source>
</evidence>
<evidence type="ECO:0000313" key="9">
    <source>
        <dbReference type="Proteomes" id="UP001281761"/>
    </source>
</evidence>
<evidence type="ECO:0000256" key="3">
    <source>
        <dbReference type="ARBA" id="ARBA00022833"/>
    </source>
</evidence>
<dbReference type="EMBL" id="JARBJD010000329">
    <property type="protein sequence ID" value="KAK2943767.1"/>
    <property type="molecule type" value="Genomic_DNA"/>
</dbReference>
<sequence>MNIKIFHMTKEFKTCISLSCEPSKSNTNTKLPNIYFLLKYIGIGTFPLFLFMTSTRFRDECQICGKSHTTITCPECKRRYHSYCLGFEIPSKGWVCVYCESERDNKPDSQTPPKPQKRPIQRSEKQQPKKRSVPSQSPPSVSPSKKSRTSTTRSTRSTRTLTPAFYSAFESDFESSSDDDGSDQEEESWKGSQESSSRSEAIDEGVSEHSDSIEPEESDDQRDNSEALIAWRKAQEAKRKTQTQRVTQSRAVPTLNPKILRDDDDNQPQPSFRQARPKTRKYTPQIKIPNGQRQPAPISPQQLQQQITRSSIGPSLQHPERSPLFHQLLDSASERQFHTQQGEFRVETAKTCFGITHDDKILSPEDLLKARRIIRLIAPYVSFSLVHRNYENRGEGA</sequence>
<feature type="transmembrane region" description="Helical" evidence="6">
    <location>
        <begin position="34"/>
        <end position="52"/>
    </location>
</feature>
<proteinExistence type="predicted"/>
<dbReference type="InterPro" id="IPR019786">
    <property type="entry name" value="Zinc_finger_PHD-type_CS"/>
</dbReference>
<dbReference type="InterPro" id="IPR011011">
    <property type="entry name" value="Znf_FYVE_PHD"/>
</dbReference>
<evidence type="ECO:0000256" key="6">
    <source>
        <dbReference type="SAM" id="Phobius"/>
    </source>
</evidence>
<keyword evidence="6" id="KW-1133">Transmembrane helix</keyword>
<dbReference type="Proteomes" id="UP001281761">
    <property type="component" value="Unassembled WGS sequence"/>
</dbReference>
<keyword evidence="6" id="KW-0812">Transmembrane</keyword>
<evidence type="ECO:0000259" key="7">
    <source>
        <dbReference type="PROSITE" id="PS50016"/>
    </source>
</evidence>
<keyword evidence="2 4" id="KW-0863">Zinc-finger</keyword>
<protein>
    <recommendedName>
        <fullName evidence="7">PHD-type domain-containing protein</fullName>
    </recommendedName>
</protein>
<comment type="caution">
    <text evidence="8">The sequence shown here is derived from an EMBL/GenBank/DDBJ whole genome shotgun (WGS) entry which is preliminary data.</text>
</comment>
<reference evidence="8 9" key="1">
    <citation type="journal article" date="2022" name="bioRxiv">
        <title>Genomics of Preaxostyla Flagellates Illuminates Evolutionary Transitions and the Path Towards Mitochondrial Loss.</title>
        <authorList>
            <person name="Novak L.V.F."/>
            <person name="Treitli S.C."/>
            <person name="Pyrih J."/>
            <person name="Halakuc P."/>
            <person name="Pipaliya S.V."/>
            <person name="Vacek V."/>
            <person name="Brzon O."/>
            <person name="Soukal P."/>
            <person name="Eme L."/>
            <person name="Dacks J.B."/>
            <person name="Karnkowska A."/>
            <person name="Elias M."/>
            <person name="Hampl V."/>
        </authorList>
    </citation>
    <scope>NUCLEOTIDE SEQUENCE [LARGE SCALE GENOMIC DNA]</scope>
    <source>
        <strain evidence="8">NAU3</strain>
        <tissue evidence="8">Gut</tissue>
    </source>
</reference>
<dbReference type="SMART" id="SM00249">
    <property type="entry name" value="PHD"/>
    <property type="match status" value="1"/>
</dbReference>
<feature type="region of interest" description="Disordered" evidence="5">
    <location>
        <begin position="103"/>
        <end position="282"/>
    </location>
</feature>
<feature type="compositionally biased region" description="Acidic residues" evidence="5">
    <location>
        <begin position="171"/>
        <end position="186"/>
    </location>
</feature>
<dbReference type="Gene3D" id="3.30.40.10">
    <property type="entry name" value="Zinc/RING finger domain, C3HC4 (zinc finger)"/>
    <property type="match status" value="1"/>
</dbReference>
<gene>
    <name evidence="8" type="ORF">BLNAU_21305</name>
</gene>
<evidence type="ECO:0000256" key="1">
    <source>
        <dbReference type="ARBA" id="ARBA00022723"/>
    </source>
</evidence>
<evidence type="ECO:0000256" key="2">
    <source>
        <dbReference type="ARBA" id="ARBA00022771"/>
    </source>
</evidence>
<feature type="compositionally biased region" description="Low complexity" evidence="5">
    <location>
        <begin position="142"/>
        <end position="159"/>
    </location>
</feature>
<organism evidence="8 9">
    <name type="scientific">Blattamonas nauphoetae</name>
    <dbReference type="NCBI Taxonomy" id="2049346"/>
    <lineage>
        <taxon>Eukaryota</taxon>
        <taxon>Metamonada</taxon>
        <taxon>Preaxostyla</taxon>
        <taxon>Oxymonadida</taxon>
        <taxon>Blattamonas</taxon>
    </lineage>
</organism>